<dbReference type="SMART" id="SM00343">
    <property type="entry name" value="ZnF_C2HC"/>
    <property type="match status" value="6"/>
</dbReference>
<dbReference type="PROSITE" id="PS50158">
    <property type="entry name" value="ZF_CCHC"/>
    <property type="match status" value="2"/>
</dbReference>
<dbReference type="AlphaFoldDB" id="A0A674MBU9"/>
<name>A0A674MBU9_TAKRU</name>
<protein>
    <recommendedName>
        <fullName evidence="2">CCHC-type domain-containing protein</fullName>
    </recommendedName>
</protein>
<dbReference type="GO" id="GO:0008270">
    <property type="term" value="F:zinc ion binding"/>
    <property type="evidence" value="ECO:0007669"/>
    <property type="project" value="UniProtKB-KW"/>
</dbReference>
<dbReference type="Ensembl" id="ENSTRUT00000091180.1">
    <property type="protein sequence ID" value="ENSTRUP00000058866.1"/>
    <property type="gene ID" value="ENSTRUG00000027281.1"/>
</dbReference>
<dbReference type="OMA" id="TEHEARD"/>
<dbReference type="PANTHER" id="PTHR22639:SF3">
    <property type="entry name" value="ZINC FINGER CCHC DOMAIN-CONTAINING PROTEIN 3"/>
    <property type="match status" value="1"/>
</dbReference>
<organism evidence="3 4">
    <name type="scientific">Takifugu rubripes</name>
    <name type="common">Japanese pufferfish</name>
    <name type="synonym">Fugu rubripes</name>
    <dbReference type="NCBI Taxonomy" id="31033"/>
    <lineage>
        <taxon>Eukaryota</taxon>
        <taxon>Metazoa</taxon>
        <taxon>Chordata</taxon>
        <taxon>Craniata</taxon>
        <taxon>Vertebrata</taxon>
        <taxon>Euteleostomi</taxon>
        <taxon>Actinopterygii</taxon>
        <taxon>Neopterygii</taxon>
        <taxon>Teleostei</taxon>
        <taxon>Neoteleostei</taxon>
        <taxon>Acanthomorphata</taxon>
        <taxon>Eupercaria</taxon>
        <taxon>Tetraodontiformes</taxon>
        <taxon>Tetradontoidea</taxon>
        <taxon>Tetraodontidae</taxon>
        <taxon>Takifugu</taxon>
    </lineage>
</organism>
<reference evidence="3" key="3">
    <citation type="submission" date="2025-09" db="UniProtKB">
        <authorList>
            <consortium name="Ensembl"/>
        </authorList>
    </citation>
    <scope>IDENTIFICATION</scope>
</reference>
<reference evidence="3 4" key="1">
    <citation type="journal article" date="2011" name="Genome Biol. Evol.">
        <title>Integration of the genetic map and genome assembly of fugu facilitates insights into distinct features of genome evolution in teleosts and mammals.</title>
        <authorList>
            <person name="Kai W."/>
            <person name="Kikuchi K."/>
            <person name="Tohari S."/>
            <person name="Chew A.K."/>
            <person name="Tay A."/>
            <person name="Fujiwara A."/>
            <person name="Hosoya S."/>
            <person name="Suetake H."/>
            <person name="Naruse K."/>
            <person name="Brenner S."/>
            <person name="Suzuki Y."/>
            <person name="Venkatesh B."/>
        </authorList>
    </citation>
    <scope>NUCLEOTIDE SEQUENCE [LARGE SCALE GENOMIC DNA]</scope>
</reference>
<evidence type="ECO:0000256" key="1">
    <source>
        <dbReference type="PROSITE-ProRule" id="PRU00047"/>
    </source>
</evidence>
<dbReference type="GO" id="GO:0002218">
    <property type="term" value="P:activation of innate immune response"/>
    <property type="evidence" value="ECO:0007669"/>
    <property type="project" value="InterPro"/>
</dbReference>
<dbReference type="InterPro" id="IPR036875">
    <property type="entry name" value="Znf_CCHC_sf"/>
</dbReference>
<dbReference type="PANTHER" id="PTHR22639">
    <property type="entry name" value="GAG-RELATED PROTEIN"/>
    <property type="match status" value="1"/>
</dbReference>
<keyword evidence="4" id="KW-1185">Reference proteome</keyword>
<proteinExistence type="predicted"/>
<evidence type="ECO:0000313" key="4">
    <source>
        <dbReference type="Proteomes" id="UP000005226"/>
    </source>
</evidence>
<dbReference type="InParanoid" id="A0A674MBU9"/>
<dbReference type="Proteomes" id="UP000005226">
    <property type="component" value="Chromosome 20"/>
</dbReference>
<dbReference type="InterPro" id="IPR042509">
    <property type="entry name" value="ZCCHC3"/>
</dbReference>
<dbReference type="GO" id="GO:0003723">
    <property type="term" value="F:RNA binding"/>
    <property type="evidence" value="ECO:0007669"/>
    <property type="project" value="InterPro"/>
</dbReference>
<feature type="domain" description="CCHC-type" evidence="2">
    <location>
        <begin position="104"/>
        <end position="118"/>
    </location>
</feature>
<evidence type="ECO:0000259" key="2">
    <source>
        <dbReference type="PROSITE" id="PS50158"/>
    </source>
</evidence>
<dbReference type="Pfam" id="PF00098">
    <property type="entry name" value="zf-CCHC"/>
    <property type="match status" value="2"/>
</dbReference>
<dbReference type="GeneTree" id="ENSGT01050000245165"/>
<dbReference type="Gene3D" id="4.10.60.10">
    <property type="entry name" value="Zinc finger, CCHC-type"/>
    <property type="match status" value="3"/>
</dbReference>
<feature type="domain" description="CCHC-type" evidence="2">
    <location>
        <begin position="43"/>
        <end position="56"/>
    </location>
</feature>
<dbReference type="InterPro" id="IPR001878">
    <property type="entry name" value="Znf_CCHC"/>
</dbReference>
<reference evidence="3" key="2">
    <citation type="submission" date="2025-08" db="UniProtKB">
        <authorList>
            <consortium name="Ensembl"/>
        </authorList>
    </citation>
    <scope>IDENTIFICATION</scope>
</reference>
<evidence type="ECO:0000313" key="3">
    <source>
        <dbReference type="Ensembl" id="ENSTRUP00000058866.1"/>
    </source>
</evidence>
<accession>A0A674MBU9</accession>
<sequence>SFLLQAFILACGASSHGLKHLPTMIVLGNNRGYIYYQGQPKLCHKCGEHGHLAEACTVIVCGKCRAVGHSFEECTIGRKCNLCGAADHLFRDCYIHYQGQPKLCRKCGEQGHLAEACPVIVCGKCRAVGHSFEECTTGRKCNLCGATDHLFRDCPLSFIPASFKMLYLSF</sequence>
<keyword evidence="1" id="KW-0862">Zinc</keyword>
<keyword evidence="1" id="KW-0479">Metal-binding</keyword>
<keyword evidence="1" id="KW-0863">Zinc-finger</keyword>
<dbReference type="SUPFAM" id="SSF57756">
    <property type="entry name" value="Retrovirus zinc finger-like domains"/>
    <property type="match status" value="2"/>
</dbReference>
<dbReference type="GO" id="GO:0003690">
    <property type="term" value="F:double-stranded DNA binding"/>
    <property type="evidence" value="ECO:0007669"/>
    <property type="project" value="InterPro"/>
</dbReference>